<dbReference type="PANTHER" id="PTHR43479:SF11">
    <property type="entry name" value="ACREF_ENVCD OPERON REPRESSOR-RELATED"/>
    <property type="match status" value="1"/>
</dbReference>
<dbReference type="STRING" id="1423803.FD13_GL000065"/>
<dbReference type="SUPFAM" id="SSF48498">
    <property type="entry name" value="Tetracyclin repressor-like, C-terminal domain"/>
    <property type="match status" value="1"/>
</dbReference>
<protein>
    <submittedName>
        <fullName evidence="4">Transcriptional regulator</fullName>
    </submittedName>
</protein>
<comment type="caution">
    <text evidence="4">The sequence shown here is derived from an EMBL/GenBank/DDBJ whole genome shotgun (WGS) entry which is preliminary data.</text>
</comment>
<proteinExistence type="predicted"/>
<dbReference type="EMBL" id="AYZH01000001">
    <property type="protein sequence ID" value="KRN03283.1"/>
    <property type="molecule type" value="Genomic_DNA"/>
</dbReference>
<dbReference type="InterPro" id="IPR009057">
    <property type="entry name" value="Homeodomain-like_sf"/>
</dbReference>
<feature type="DNA-binding region" description="H-T-H motif" evidence="2">
    <location>
        <begin position="45"/>
        <end position="64"/>
    </location>
</feature>
<dbReference type="InterPro" id="IPR050624">
    <property type="entry name" value="HTH-type_Tx_Regulator"/>
</dbReference>
<evidence type="ECO:0000256" key="1">
    <source>
        <dbReference type="ARBA" id="ARBA00023125"/>
    </source>
</evidence>
<evidence type="ECO:0000313" key="4">
    <source>
        <dbReference type="EMBL" id="KRN03283.1"/>
    </source>
</evidence>
<gene>
    <name evidence="4" type="ORF">FD13_GL000065</name>
</gene>
<dbReference type="Pfam" id="PF00440">
    <property type="entry name" value="TetR_N"/>
    <property type="match status" value="1"/>
</dbReference>
<dbReference type="PROSITE" id="PS50977">
    <property type="entry name" value="HTH_TETR_2"/>
    <property type="match status" value="1"/>
</dbReference>
<keyword evidence="5" id="KW-1185">Reference proteome</keyword>
<dbReference type="AlphaFoldDB" id="A0A0R2DIN5"/>
<organism evidence="4 5">
    <name type="scientific">Levilactobacillus senmaizukei DSM 21775 = NBRC 103853</name>
    <dbReference type="NCBI Taxonomy" id="1423803"/>
    <lineage>
        <taxon>Bacteria</taxon>
        <taxon>Bacillati</taxon>
        <taxon>Bacillota</taxon>
        <taxon>Bacilli</taxon>
        <taxon>Lactobacillales</taxon>
        <taxon>Lactobacillaceae</taxon>
        <taxon>Levilactobacillus</taxon>
    </lineage>
</organism>
<evidence type="ECO:0000259" key="3">
    <source>
        <dbReference type="PROSITE" id="PS50977"/>
    </source>
</evidence>
<feature type="domain" description="HTH tetR-type" evidence="3">
    <location>
        <begin position="22"/>
        <end position="82"/>
    </location>
</feature>
<accession>A0A0R2DIN5</accession>
<evidence type="ECO:0000313" key="5">
    <source>
        <dbReference type="Proteomes" id="UP000051589"/>
    </source>
</evidence>
<dbReference type="InterPro" id="IPR001647">
    <property type="entry name" value="HTH_TetR"/>
</dbReference>
<dbReference type="GO" id="GO:0003677">
    <property type="term" value="F:DNA binding"/>
    <property type="evidence" value="ECO:0007669"/>
    <property type="project" value="UniProtKB-UniRule"/>
</dbReference>
<sequence length="215" mass="24556">MSGVEPSIFKSYREWLEHEQMPKGKKAALVAAMELFAETGFDGTSTSQIAEHAGISQATIFKYFHTKQDLLLAIVKPVMQHLFPEYRDEFFLGMSKCETLPDLIHFIVTDRYAFISKNAEVVKILVMEMMTNQEIRELLHQLIATNDYNFLSELMGNFQRTGELRDDIDSAAILRVIGGQLITYTIQRRYAPGWVGDEATDLRNITAQIIRTISQ</sequence>
<dbReference type="PROSITE" id="PS01081">
    <property type="entry name" value="HTH_TETR_1"/>
    <property type="match status" value="1"/>
</dbReference>
<dbReference type="Proteomes" id="UP000051589">
    <property type="component" value="Unassembled WGS sequence"/>
</dbReference>
<dbReference type="PANTHER" id="PTHR43479">
    <property type="entry name" value="ACREF/ENVCD OPERON REPRESSOR-RELATED"/>
    <property type="match status" value="1"/>
</dbReference>
<dbReference type="SUPFAM" id="SSF46689">
    <property type="entry name" value="Homeodomain-like"/>
    <property type="match status" value="1"/>
</dbReference>
<dbReference type="InterPro" id="IPR023772">
    <property type="entry name" value="DNA-bd_HTH_TetR-type_CS"/>
</dbReference>
<reference evidence="4 5" key="1">
    <citation type="journal article" date="2015" name="Genome Announc.">
        <title>Expanding the biotechnology potential of lactobacilli through comparative genomics of 213 strains and associated genera.</title>
        <authorList>
            <person name="Sun Z."/>
            <person name="Harris H.M."/>
            <person name="McCann A."/>
            <person name="Guo C."/>
            <person name="Argimon S."/>
            <person name="Zhang W."/>
            <person name="Yang X."/>
            <person name="Jeffery I.B."/>
            <person name="Cooney J.C."/>
            <person name="Kagawa T.F."/>
            <person name="Liu W."/>
            <person name="Song Y."/>
            <person name="Salvetti E."/>
            <person name="Wrobel A."/>
            <person name="Rasinkangas P."/>
            <person name="Parkhill J."/>
            <person name="Rea M.C."/>
            <person name="O'Sullivan O."/>
            <person name="Ritari J."/>
            <person name="Douillard F.P."/>
            <person name="Paul Ross R."/>
            <person name="Yang R."/>
            <person name="Briner A.E."/>
            <person name="Felis G.E."/>
            <person name="de Vos W.M."/>
            <person name="Barrangou R."/>
            <person name="Klaenhammer T.R."/>
            <person name="Caufield P.W."/>
            <person name="Cui Y."/>
            <person name="Zhang H."/>
            <person name="O'Toole P.W."/>
        </authorList>
    </citation>
    <scope>NUCLEOTIDE SEQUENCE [LARGE SCALE GENOMIC DNA]</scope>
    <source>
        <strain evidence="4 5">DSM 21775</strain>
    </source>
</reference>
<keyword evidence="1 2" id="KW-0238">DNA-binding</keyword>
<dbReference type="PATRIC" id="fig|1423803.3.peg.63"/>
<dbReference type="PRINTS" id="PR00455">
    <property type="entry name" value="HTHTETR"/>
</dbReference>
<dbReference type="Gene3D" id="1.10.357.10">
    <property type="entry name" value="Tetracycline Repressor, domain 2"/>
    <property type="match status" value="1"/>
</dbReference>
<dbReference type="InterPro" id="IPR036271">
    <property type="entry name" value="Tet_transcr_reg_TetR-rel_C_sf"/>
</dbReference>
<name>A0A0R2DIN5_9LACO</name>
<evidence type="ECO:0000256" key="2">
    <source>
        <dbReference type="PROSITE-ProRule" id="PRU00335"/>
    </source>
</evidence>